<dbReference type="InterPro" id="IPR009057">
    <property type="entry name" value="Homeodomain-like_sf"/>
</dbReference>
<name>A0A1Y5I425_OSTTA</name>
<evidence type="ECO:0008006" key="5">
    <source>
        <dbReference type="Google" id="ProtNLM"/>
    </source>
</evidence>
<accession>A0A1Y5I425</accession>
<dbReference type="eggNOG" id="KOG0048">
    <property type="taxonomic scope" value="Eukaryota"/>
</dbReference>
<dbReference type="InterPro" id="IPR036563">
    <property type="entry name" value="MoaE_sf"/>
</dbReference>
<sequence length="588" mass="63124">MSDGLTAPDGPEGAERVVEKSIEPVETSTDAQGAGGRGRGRGRGQMSARGGRAGQRGRGRGRGRPKRAGSTEDQDAGASLFWLVQAAENAAPTDGAKRKRGRPKKIRGDESSRDSKRAVKIEGDSNTRGGFGADAILSGAREAAEGLDDDGMDLPSTSDPENANSRGISQQWRKHEDEELLQLIAKHGAKRWSYIASLMPGGRRGKQCRDRYLNHLRPGIVIGEWTTEEEQILVEGHKALGTKWAALAKLLPGRPENAIKNHWHATMRCKWTKLAATEPWKLTVLQKYQMFLRGDDPNAFLDAGQENASDANGAEATKFENPSAVGMSRSAQNSRYSRAQREEIEEGLKRIGKRLAEAKETSEVGAEKSGADVPTRSDALTHAGAGPMSSLEVLEYNHPSDVPAASGKSDEGTTFSVGGLERSQVRSPVGPIFVPTEGDVVPPQARSSITSKPASVDFIRVCDDLIDIGQCQAAVSALGASEVSMLSSVSASDCVAYERTDTERIAKGLRDIAAVTRARWSLSRVALVVRTGPLARGDCKLCVAVAADNGHDVMNAAEFASYLIKNERWTLREDAFADFANRGLPSTV</sequence>
<feature type="region of interest" description="Disordered" evidence="1">
    <location>
        <begin position="314"/>
        <end position="342"/>
    </location>
</feature>
<dbReference type="SMART" id="SM00717">
    <property type="entry name" value="SANT"/>
    <property type="match status" value="2"/>
</dbReference>
<dbReference type="SUPFAM" id="SSF54690">
    <property type="entry name" value="Molybdopterin synthase subunit MoaE"/>
    <property type="match status" value="1"/>
</dbReference>
<dbReference type="Gene3D" id="1.10.10.60">
    <property type="entry name" value="Homeodomain-like"/>
    <property type="match status" value="2"/>
</dbReference>
<dbReference type="GO" id="GO:0006777">
    <property type="term" value="P:Mo-molybdopterin cofactor biosynthetic process"/>
    <property type="evidence" value="ECO:0007669"/>
    <property type="project" value="InterPro"/>
</dbReference>
<dbReference type="GO" id="GO:0000981">
    <property type="term" value="F:DNA-binding transcription factor activity, RNA polymerase II-specific"/>
    <property type="evidence" value="ECO:0007669"/>
    <property type="project" value="TreeGrafter"/>
</dbReference>
<feature type="region of interest" description="Disordered" evidence="1">
    <location>
        <begin position="356"/>
        <end position="384"/>
    </location>
</feature>
<dbReference type="CDD" id="cd00167">
    <property type="entry name" value="SANT"/>
    <property type="match status" value="2"/>
</dbReference>
<feature type="compositionally biased region" description="Basic residues" evidence="1">
    <location>
        <begin position="55"/>
        <end position="67"/>
    </location>
</feature>
<dbReference type="InterPro" id="IPR017930">
    <property type="entry name" value="Myb_dom"/>
</dbReference>
<evidence type="ECO:0000259" key="3">
    <source>
        <dbReference type="PROSITE" id="PS51294"/>
    </source>
</evidence>
<feature type="region of interest" description="Disordered" evidence="1">
    <location>
        <begin position="146"/>
        <end position="171"/>
    </location>
</feature>
<dbReference type="PANTHER" id="PTHR45614">
    <property type="entry name" value="MYB PROTEIN-RELATED"/>
    <property type="match status" value="1"/>
</dbReference>
<dbReference type="EMBL" id="KZ155825">
    <property type="protein sequence ID" value="OUS44266.1"/>
    <property type="molecule type" value="Genomic_DNA"/>
</dbReference>
<dbReference type="PROSITE" id="PS51294">
    <property type="entry name" value="HTH_MYB"/>
    <property type="match status" value="2"/>
</dbReference>
<dbReference type="InterPro" id="IPR017956">
    <property type="entry name" value="AT_hook_DNA-bd_motif"/>
</dbReference>
<organism evidence="4">
    <name type="scientific">Ostreococcus tauri</name>
    <name type="common">Marine green alga</name>
    <dbReference type="NCBI Taxonomy" id="70448"/>
    <lineage>
        <taxon>Eukaryota</taxon>
        <taxon>Viridiplantae</taxon>
        <taxon>Chlorophyta</taxon>
        <taxon>Mamiellophyceae</taxon>
        <taxon>Mamiellales</taxon>
        <taxon>Bathycoccaceae</taxon>
        <taxon>Ostreococcus</taxon>
    </lineage>
</organism>
<feature type="compositionally biased region" description="Basic and acidic residues" evidence="1">
    <location>
        <begin position="356"/>
        <end position="370"/>
    </location>
</feature>
<dbReference type="InterPro" id="IPR050560">
    <property type="entry name" value="MYB_TF"/>
</dbReference>
<feature type="compositionally biased region" description="Basic and acidic residues" evidence="1">
    <location>
        <begin position="106"/>
        <end position="125"/>
    </location>
</feature>
<dbReference type="SMART" id="SM00384">
    <property type="entry name" value="AT_hook"/>
    <property type="match status" value="3"/>
</dbReference>
<evidence type="ECO:0000259" key="2">
    <source>
        <dbReference type="PROSITE" id="PS50090"/>
    </source>
</evidence>
<protein>
    <recommendedName>
        <fullName evidence="5">SANT/Myb domain</fullName>
    </recommendedName>
</protein>
<gene>
    <name evidence="4" type="ORF">BE221DRAFT_21693</name>
</gene>
<dbReference type="Gene3D" id="3.90.1170.40">
    <property type="entry name" value="Molybdopterin biosynthesis MoaE subunit"/>
    <property type="match status" value="1"/>
</dbReference>
<evidence type="ECO:0000313" key="4">
    <source>
        <dbReference type="EMBL" id="OUS44266.1"/>
    </source>
</evidence>
<feature type="domain" description="HTH myb-type" evidence="3">
    <location>
        <begin position="223"/>
        <end position="271"/>
    </location>
</feature>
<feature type="domain" description="HTH myb-type" evidence="3">
    <location>
        <begin position="170"/>
        <end position="220"/>
    </location>
</feature>
<dbReference type="PROSITE" id="PS50090">
    <property type="entry name" value="MYB_LIKE"/>
    <property type="match status" value="2"/>
</dbReference>
<proteinExistence type="predicted"/>
<dbReference type="SUPFAM" id="SSF46689">
    <property type="entry name" value="Homeodomain-like"/>
    <property type="match status" value="1"/>
</dbReference>
<dbReference type="InterPro" id="IPR001005">
    <property type="entry name" value="SANT/Myb"/>
</dbReference>
<feature type="domain" description="Myb-like" evidence="2">
    <location>
        <begin position="172"/>
        <end position="216"/>
    </location>
</feature>
<dbReference type="AlphaFoldDB" id="A0A1Y5I425"/>
<reference evidence="4" key="1">
    <citation type="submission" date="2017-04" db="EMBL/GenBank/DDBJ databases">
        <title>Population genomics of picophytoplankton unveils novel chromosome hypervariability.</title>
        <authorList>
            <consortium name="DOE Joint Genome Institute"/>
            <person name="Blanc-Mathieu R."/>
            <person name="Krasovec M."/>
            <person name="Hebrard M."/>
            <person name="Yau S."/>
            <person name="Desgranges E."/>
            <person name="Martin J."/>
            <person name="Schackwitz W."/>
            <person name="Kuo A."/>
            <person name="Salin G."/>
            <person name="Donnadieu C."/>
            <person name="Desdevises Y."/>
            <person name="Sanchez-Ferandin S."/>
            <person name="Moreau H."/>
            <person name="Rivals E."/>
            <person name="Grigoriev I.V."/>
            <person name="Grimsley N."/>
            <person name="Eyre-Walker A."/>
            <person name="Piganeau G."/>
        </authorList>
    </citation>
    <scope>NUCLEOTIDE SEQUENCE [LARGE SCALE GENOMIC DNA]</scope>
    <source>
        <strain evidence="4">RCC 1115</strain>
    </source>
</reference>
<dbReference type="Pfam" id="PF00249">
    <property type="entry name" value="Myb_DNA-binding"/>
    <property type="match status" value="2"/>
</dbReference>
<evidence type="ECO:0000256" key="1">
    <source>
        <dbReference type="SAM" id="MobiDB-lite"/>
    </source>
</evidence>
<dbReference type="PRINTS" id="PR00929">
    <property type="entry name" value="ATHOOK"/>
</dbReference>
<dbReference type="PANTHER" id="PTHR45614:SF25">
    <property type="entry name" value="MYB PROTEIN"/>
    <property type="match status" value="1"/>
</dbReference>
<feature type="region of interest" description="Disordered" evidence="1">
    <location>
        <begin position="399"/>
        <end position="421"/>
    </location>
</feature>
<feature type="compositionally biased region" description="Polar residues" evidence="1">
    <location>
        <begin position="155"/>
        <end position="171"/>
    </location>
</feature>
<dbReference type="InterPro" id="IPR003448">
    <property type="entry name" value="Mopterin_biosynth_MoaE"/>
</dbReference>
<feature type="domain" description="Myb-like" evidence="2">
    <location>
        <begin position="217"/>
        <end position="267"/>
    </location>
</feature>
<dbReference type="GO" id="GO:0000978">
    <property type="term" value="F:RNA polymerase II cis-regulatory region sequence-specific DNA binding"/>
    <property type="evidence" value="ECO:0007669"/>
    <property type="project" value="TreeGrafter"/>
</dbReference>
<dbReference type="Proteomes" id="UP000195557">
    <property type="component" value="Unassembled WGS sequence"/>
</dbReference>
<dbReference type="GO" id="GO:0005634">
    <property type="term" value="C:nucleus"/>
    <property type="evidence" value="ECO:0007669"/>
    <property type="project" value="TreeGrafter"/>
</dbReference>
<dbReference type="Pfam" id="PF02391">
    <property type="entry name" value="MoaE"/>
    <property type="match status" value="1"/>
</dbReference>
<feature type="compositionally biased region" description="Basic and acidic residues" evidence="1">
    <location>
        <begin position="13"/>
        <end position="23"/>
    </location>
</feature>
<feature type="region of interest" description="Disordered" evidence="1">
    <location>
        <begin position="1"/>
        <end position="133"/>
    </location>
</feature>